<dbReference type="PANTHER" id="PTHR11669:SF8">
    <property type="entry name" value="DNA POLYMERASE III SUBUNIT DELTA"/>
    <property type="match status" value="1"/>
</dbReference>
<dbReference type="GO" id="GO:0009360">
    <property type="term" value="C:DNA polymerase III complex"/>
    <property type="evidence" value="ECO:0007669"/>
    <property type="project" value="TreeGrafter"/>
</dbReference>
<evidence type="ECO:0000313" key="4">
    <source>
        <dbReference type="Proteomes" id="UP000275727"/>
    </source>
</evidence>
<dbReference type="GO" id="GO:0003887">
    <property type="term" value="F:DNA-directed DNA polymerase activity"/>
    <property type="evidence" value="ECO:0007669"/>
    <property type="project" value="InterPro"/>
</dbReference>
<keyword evidence="5" id="KW-1185">Reference proteome</keyword>
<evidence type="ECO:0000313" key="5">
    <source>
        <dbReference type="Proteomes" id="UP000276029"/>
    </source>
</evidence>
<accession>A0AAD1D7W3</accession>
<evidence type="ECO:0000313" key="2">
    <source>
        <dbReference type="EMBL" id="BBE34998.1"/>
    </source>
</evidence>
<dbReference type="RefSeq" id="WP_121048881.1">
    <property type="nucleotide sequence ID" value="NZ_AP018711.1"/>
</dbReference>
<evidence type="ECO:0000313" key="3">
    <source>
        <dbReference type="EMBL" id="RKS92009.1"/>
    </source>
</evidence>
<dbReference type="AlphaFoldDB" id="A0AAD1D7W3"/>
<reference evidence="2 4" key="1">
    <citation type="submission" date="2018-06" db="EMBL/GenBank/DDBJ databases">
        <title>Complete Genome Sequence of the Microcystin-Degrading Bacterium Sphingosinicella microcystinivorans Strain B-9.</title>
        <authorList>
            <person name="Jin H."/>
            <person name="Nishizawa T."/>
            <person name="Guo Y."/>
            <person name="Nishizawa A."/>
            <person name="Park H."/>
            <person name="Kato H."/>
            <person name="Tsuji K."/>
            <person name="Harada K."/>
        </authorList>
    </citation>
    <scope>NUCLEOTIDE SEQUENCE [LARGE SCALE GENOMIC DNA]</scope>
    <source>
        <strain evidence="2 4">B9</strain>
    </source>
</reference>
<dbReference type="Pfam" id="PF13177">
    <property type="entry name" value="DNA_pol3_delta2"/>
    <property type="match status" value="1"/>
</dbReference>
<evidence type="ECO:0000259" key="1">
    <source>
        <dbReference type="SMART" id="SM00382"/>
    </source>
</evidence>
<dbReference type="PANTHER" id="PTHR11669">
    <property type="entry name" value="REPLICATION FACTOR C / DNA POLYMERASE III GAMMA-TAU SUBUNIT"/>
    <property type="match status" value="1"/>
</dbReference>
<dbReference type="NCBIfam" id="TIGR00678">
    <property type="entry name" value="holB"/>
    <property type="match status" value="1"/>
</dbReference>
<dbReference type="InterPro" id="IPR003593">
    <property type="entry name" value="AAA+_ATPase"/>
</dbReference>
<dbReference type="Gene3D" id="3.40.50.300">
    <property type="entry name" value="P-loop containing nucleotide triphosphate hydrolases"/>
    <property type="match status" value="1"/>
</dbReference>
<dbReference type="SUPFAM" id="SSF52540">
    <property type="entry name" value="P-loop containing nucleoside triphosphate hydrolases"/>
    <property type="match status" value="1"/>
</dbReference>
<dbReference type="InterPro" id="IPR004622">
    <property type="entry name" value="DNA_pol_HolB"/>
</dbReference>
<proteinExistence type="predicted"/>
<dbReference type="EMBL" id="RBWX01000007">
    <property type="protein sequence ID" value="RKS92009.1"/>
    <property type="molecule type" value="Genomic_DNA"/>
</dbReference>
<dbReference type="EMBL" id="AP018711">
    <property type="protein sequence ID" value="BBE34998.1"/>
    <property type="molecule type" value="Genomic_DNA"/>
</dbReference>
<dbReference type="GO" id="GO:0008408">
    <property type="term" value="F:3'-5' exonuclease activity"/>
    <property type="evidence" value="ECO:0007669"/>
    <property type="project" value="InterPro"/>
</dbReference>
<name>A0AAD1D7W3_SPHMI</name>
<dbReference type="Proteomes" id="UP000276029">
    <property type="component" value="Unassembled WGS sequence"/>
</dbReference>
<sequence>MSGIIGHQAQQEMFRAAWDQGKVHHAWLLTGPPGIGKASVAQALARFVLTDGKGPPHPALALIEAGSHPDLRVLQRGLNDRGALRAEIVVEQIRDLQSLFQSKPGLGGWRVVVVDAADEMNRSAANAFLKNLEEPPEKTLFLLVSHSPVRLLPTIRSRCRTLRFQPLADADVRAVLTRELEGSSAAEVEALVPLAEGSPGRALRFAGLDVGKLTEALVGLAKGEGDAMALARSLAGKTAQARYEAFVELVPAFIAGAARGRTGASLARALQLWEKAHALAAEAVPLAYDPQVVAFELAGYVGELDNPR</sequence>
<feature type="domain" description="AAA+ ATPase" evidence="1">
    <location>
        <begin position="23"/>
        <end position="167"/>
    </location>
</feature>
<protein>
    <submittedName>
        <fullName evidence="2">DNA polymerase III subunit delta</fullName>
    </submittedName>
    <submittedName>
        <fullName evidence="3">DNA polymerase-3 subunit delta</fullName>
    </submittedName>
</protein>
<dbReference type="InterPro" id="IPR027417">
    <property type="entry name" value="P-loop_NTPase"/>
</dbReference>
<dbReference type="Proteomes" id="UP000275727">
    <property type="component" value="Chromosome"/>
</dbReference>
<organism evidence="2 4">
    <name type="scientific">Sphingosinicella microcystinivorans</name>
    <dbReference type="NCBI Taxonomy" id="335406"/>
    <lineage>
        <taxon>Bacteria</taxon>
        <taxon>Pseudomonadati</taxon>
        <taxon>Pseudomonadota</taxon>
        <taxon>Alphaproteobacteria</taxon>
        <taxon>Sphingomonadales</taxon>
        <taxon>Sphingosinicellaceae</taxon>
        <taxon>Sphingosinicella</taxon>
    </lineage>
</organism>
<gene>
    <name evidence="3" type="ORF">DFR51_1584</name>
    <name evidence="2" type="ORF">SmB9_26560</name>
</gene>
<dbReference type="NCBIfam" id="NF005677">
    <property type="entry name" value="PRK07471.1"/>
    <property type="match status" value="1"/>
</dbReference>
<dbReference type="KEGG" id="smic:SmB9_26560"/>
<dbReference type="InterPro" id="IPR050238">
    <property type="entry name" value="DNA_Rep/Repair_Clamp_Loader"/>
</dbReference>
<reference evidence="3 5" key="2">
    <citation type="submission" date="2018-10" db="EMBL/GenBank/DDBJ databases">
        <title>Genomic Encyclopedia of Type Strains, Phase IV (KMG-IV): sequencing the most valuable type-strain genomes for metagenomic binning, comparative biology and taxonomic classification.</title>
        <authorList>
            <person name="Goeker M."/>
        </authorList>
    </citation>
    <scope>NUCLEOTIDE SEQUENCE [LARGE SCALE GENOMIC DNA]</scope>
    <source>
        <strain evidence="3 5">DSM 19791</strain>
    </source>
</reference>
<dbReference type="GO" id="GO:0006261">
    <property type="term" value="P:DNA-templated DNA replication"/>
    <property type="evidence" value="ECO:0007669"/>
    <property type="project" value="TreeGrafter"/>
</dbReference>
<dbReference type="SMART" id="SM00382">
    <property type="entry name" value="AAA"/>
    <property type="match status" value="1"/>
</dbReference>